<gene>
    <name evidence="2" type="ORF">SAMN06297387_102345</name>
</gene>
<sequence>MIRTRRLLIAAATATVVTLTGCGSDDGTDDNRSPGQGEAGGTEDDLLQAIDDNLAAINDGDAEAVFASRSAACREVATVEEAAEAVGLVGALYGEISFETLEVLEFDGTTARVRGTTGIEALDSDAGEESDGARWIWEEGAWRDDSCGEDAVDEAEGADEAATAPSDLPAGEGYDWGDGASLTVDGVTEIPLDSLGEYDTVPDGHTPFQVEMTIVNDGEQPLELDEFAIVVEGATNGGTVDGLYLMDQEYLEGRLAPGETKEHREAYSIDTAENGRDLVVEGWRYTDDLGLDTPTWVVTIP</sequence>
<dbReference type="AlphaFoldDB" id="A0A286DQL4"/>
<feature type="region of interest" description="Disordered" evidence="1">
    <location>
        <begin position="147"/>
        <end position="180"/>
    </location>
</feature>
<name>A0A286DQL4_9ACTN</name>
<feature type="region of interest" description="Disordered" evidence="1">
    <location>
        <begin position="21"/>
        <end position="43"/>
    </location>
</feature>
<proteinExistence type="predicted"/>
<organism evidence="2 3">
    <name type="scientific">Streptomyces zhaozhouensis</name>
    <dbReference type="NCBI Taxonomy" id="1300267"/>
    <lineage>
        <taxon>Bacteria</taxon>
        <taxon>Bacillati</taxon>
        <taxon>Actinomycetota</taxon>
        <taxon>Actinomycetes</taxon>
        <taxon>Kitasatosporales</taxon>
        <taxon>Streptomycetaceae</taxon>
        <taxon>Streptomyces</taxon>
    </lineage>
</organism>
<dbReference type="RefSeq" id="WP_097229743.1">
    <property type="nucleotide sequence ID" value="NZ_OCNE01000002.1"/>
</dbReference>
<evidence type="ECO:0000313" key="3">
    <source>
        <dbReference type="Proteomes" id="UP000219072"/>
    </source>
</evidence>
<reference evidence="2 3" key="1">
    <citation type="submission" date="2017-09" db="EMBL/GenBank/DDBJ databases">
        <authorList>
            <person name="Ehlers B."/>
            <person name="Leendertz F.H."/>
        </authorList>
    </citation>
    <scope>NUCLEOTIDE SEQUENCE [LARGE SCALE GENOMIC DNA]</scope>
    <source>
        <strain evidence="2 3">CGMCC 4.7095</strain>
    </source>
</reference>
<dbReference type="EMBL" id="OCNE01000002">
    <property type="protein sequence ID" value="SOD60931.1"/>
    <property type="molecule type" value="Genomic_DNA"/>
</dbReference>
<evidence type="ECO:0008006" key="4">
    <source>
        <dbReference type="Google" id="ProtNLM"/>
    </source>
</evidence>
<keyword evidence="3" id="KW-1185">Reference proteome</keyword>
<dbReference type="PROSITE" id="PS51257">
    <property type="entry name" value="PROKAR_LIPOPROTEIN"/>
    <property type="match status" value="1"/>
</dbReference>
<accession>A0A286DQL4</accession>
<dbReference type="OrthoDB" id="4210644at2"/>
<evidence type="ECO:0000256" key="1">
    <source>
        <dbReference type="SAM" id="MobiDB-lite"/>
    </source>
</evidence>
<dbReference type="Proteomes" id="UP000219072">
    <property type="component" value="Unassembled WGS sequence"/>
</dbReference>
<protein>
    <recommendedName>
        <fullName evidence="4">DUF4352 domain-containing protein</fullName>
    </recommendedName>
</protein>
<feature type="compositionally biased region" description="Acidic residues" evidence="1">
    <location>
        <begin position="147"/>
        <end position="159"/>
    </location>
</feature>
<evidence type="ECO:0000313" key="2">
    <source>
        <dbReference type="EMBL" id="SOD60931.1"/>
    </source>
</evidence>